<accession>A0AAD5S826</accession>
<dbReference type="GO" id="GO:0005739">
    <property type="term" value="C:mitochondrion"/>
    <property type="evidence" value="ECO:0007669"/>
    <property type="project" value="TreeGrafter"/>
</dbReference>
<feature type="region of interest" description="Disordered" evidence="1">
    <location>
        <begin position="452"/>
        <end position="479"/>
    </location>
</feature>
<evidence type="ECO:0000256" key="1">
    <source>
        <dbReference type="SAM" id="MobiDB-lite"/>
    </source>
</evidence>
<feature type="compositionally biased region" description="Polar residues" evidence="1">
    <location>
        <begin position="1"/>
        <end position="11"/>
    </location>
</feature>
<feature type="compositionally biased region" description="Basic and acidic residues" evidence="1">
    <location>
        <begin position="736"/>
        <end position="748"/>
    </location>
</feature>
<feature type="compositionally biased region" description="Acidic residues" evidence="1">
    <location>
        <begin position="286"/>
        <end position="295"/>
    </location>
</feature>
<dbReference type="EMBL" id="JADGJD010001057">
    <property type="protein sequence ID" value="KAJ3046955.1"/>
    <property type="molecule type" value="Genomic_DNA"/>
</dbReference>
<gene>
    <name evidence="3" type="ORF">HK097_000366</name>
</gene>
<feature type="region of interest" description="Disordered" evidence="1">
    <location>
        <begin position="705"/>
        <end position="748"/>
    </location>
</feature>
<organism evidence="3 4">
    <name type="scientific">Rhizophlyctis rosea</name>
    <dbReference type="NCBI Taxonomy" id="64517"/>
    <lineage>
        <taxon>Eukaryota</taxon>
        <taxon>Fungi</taxon>
        <taxon>Fungi incertae sedis</taxon>
        <taxon>Chytridiomycota</taxon>
        <taxon>Chytridiomycota incertae sedis</taxon>
        <taxon>Chytridiomycetes</taxon>
        <taxon>Rhizophlyctidales</taxon>
        <taxon>Rhizophlyctidaceae</taxon>
        <taxon>Rhizophlyctis</taxon>
    </lineage>
</organism>
<dbReference type="GO" id="GO:0015631">
    <property type="term" value="F:tubulin binding"/>
    <property type="evidence" value="ECO:0007669"/>
    <property type="project" value="TreeGrafter"/>
</dbReference>
<dbReference type="AlphaFoldDB" id="A0AAD5S826"/>
<dbReference type="PANTHER" id="PTHR28190:SF2">
    <property type="entry name" value="MIGRATION PROTEIN, PUTATIVE (AFU_ORTHOLOGUE AFUA_2G07730)-RELATED"/>
    <property type="match status" value="1"/>
</dbReference>
<feature type="compositionally biased region" description="Acidic residues" evidence="1">
    <location>
        <begin position="237"/>
        <end position="248"/>
    </location>
</feature>
<feature type="domain" description="Pleckstrin homology" evidence="2">
    <location>
        <begin position="330"/>
        <end position="434"/>
    </location>
</feature>
<dbReference type="Pfam" id="PF12814">
    <property type="entry name" value="Mcp5_PH"/>
    <property type="match status" value="1"/>
</dbReference>
<proteinExistence type="predicted"/>
<feature type="region of interest" description="Disordered" evidence="1">
    <location>
        <begin position="492"/>
        <end position="515"/>
    </location>
</feature>
<dbReference type="Proteomes" id="UP001212841">
    <property type="component" value="Unassembled WGS sequence"/>
</dbReference>
<feature type="region of interest" description="Disordered" evidence="1">
    <location>
        <begin position="1"/>
        <end position="23"/>
    </location>
</feature>
<sequence>MSVRSTHSQTEGGERPLPPARSDSMFFSTREALPTPTATPSKAQERVVLRLHSSNGDDMELVLYVNTAKVKIPRKKAMSDVQEEEQDDEGDERMKIPKTVLADAVVGASVMIKRRASQLGDLLGLAALNLVAHREAVDVDGEERRRSGSVGPVDEASEAIRGSVAVLRSSLTPQVPELRVKDLQSAPEIEVPSSPTASVHVALLDTQYPTDLDLPKLDPHSSSSVTRPSVSSHPDTSESEDSGSEEEGTPNGTTPLGKLFTRKCGGGKAREMENKEGVDRFRGEEVESEYTSDGEESLRKREEIESLTYTMIGSYVSCPFLLDILEGLFQKYNRRDKKPQLRYFWVNPYTRALNWAKRPPSQGKKKLQTKTAFIDSIEWDDPADYPNLNPNRNYPPSFEHAIVVTTPYRKLRIVPTNWYDHRQWIMGLTLLLQRSHSRRPLHEQFMLVDEGRGAGGDDVANGGEGRESGEPAEGGGLVTTPRVIPRMRSQTLGATFGGSEKKSTLPRPKIQIPGREEGGLALLASKALDRSSGTTSSSGHGGTLNRSESPLPGGGSRVTMSGASHSRNAPPTTPTTPTVSRLPRMTSFAEWARRGTVGAGSRRMEVDVPVRPHSVAGNYDDEGLGSVGNSSNGNGSGRDSLPRDAGSIFRTPLKKMRSMGVMRGMGTVKVAKEGGMMELVTEGEESASGGGGGREAAAEVVRPITPGLGTGIPVREGQRPEKAARKRRETVGGARDGGRTTIHDFLSK</sequence>
<dbReference type="InterPro" id="IPR053005">
    <property type="entry name" value="Nuclear_Pos-Cytoskel_Interact"/>
</dbReference>
<name>A0AAD5S826_9FUNG</name>
<feature type="region of interest" description="Disordered" evidence="1">
    <location>
        <begin position="212"/>
        <end position="297"/>
    </location>
</feature>
<comment type="caution">
    <text evidence="3">The sequence shown here is derived from an EMBL/GenBank/DDBJ whole genome shotgun (WGS) entry which is preliminary data.</text>
</comment>
<protein>
    <recommendedName>
        <fullName evidence="2">Pleckstrin homology domain-containing protein</fullName>
    </recommendedName>
</protein>
<dbReference type="InterPro" id="IPR024774">
    <property type="entry name" value="PH_dom-Mcp5-type"/>
</dbReference>
<evidence type="ECO:0000313" key="3">
    <source>
        <dbReference type="EMBL" id="KAJ3046955.1"/>
    </source>
</evidence>
<dbReference type="GO" id="GO:0005938">
    <property type="term" value="C:cell cortex"/>
    <property type="evidence" value="ECO:0007669"/>
    <property type="project" value="InterPro"/>
</dbReference>
<dbReference type="GO" id="GO:0000226">
    <property type="term" value="P:microtubule cytoskeleton organization"/>
    <property type="evidence" value="ECO:0007669"/>
    <property type="project" value="TreeGrafter"/>
</dbReference>
<keyword evidence="4" id="KW-1185">Reference proteome</keyword>
<feature type="compositionally biased region" description="Low complexity" evidence="1">
    <location>
        <begin position="220"/>
        <end position="234"/>
    </location>
</feature>
<reference evidence="3" key="1">
    <citation type="submission" date="2020-05" db="EMBL/GenBank/DDBJ databases">
        <title>Phylogenomic resolution of chytrid fungi.</title>
        <authorList>
            <person name="Stajich J.E."/>
            <person name="Amses K."/>
            <person name="Simmons R."/>
            <person name="Seto K."/>
            <person name="Myers J."/>
            <person name="Bonds A."/>
            <person name="Quandt C.A."/>
            <person name="Barry K."/>
            <person name="Liu P."/>
            <person name="Grigoriev I."/>
            <person name="Longcore J.E."/>
            <person name="James T.Y."/>
        </authorList>
    </citation>
    <scope>NUCLEOTIDE SEQUENCE</scope>
    <source>
        <strain evidence="3">JEL0318</strain>
    </source>
</reference>
<feature type="compositionally biased region" description="Polar residues" evidence="1">
    <location>
        <begin position="558"/>
        <end position="569"/>
    </location>
</feature>
<dbReference type="PANTHER" id="PTHR28190">
    <property type="entry name" value="NUCLEAR MIGRATION PROTEIN NUM1"/>
    <property type="match status" value="1"/>
</dbReference>
<feature type="region of interest" description="Disordered" evidence="1">
    <location>
        <begin position="527"/>
        <end position="648"/>
    </location>
</feature>
<dbReference type="GO" id="GO:0032065">
    <property type="term" value="P:maintenance of protein location in cell cortex"/>
    <property type="evidence" value="ECO:0007669"/>
    <property type="project" value="InterPro"/>
</dbReference>
<evidence type="ECO:0000313" key="4">
    <source>
        <dbReference type="Proteomes" id="UP001212841"/>
    </source>
</evidence>
<evidence type="ECO:0000259" key="2">
    <source>
        <dbReference type="Pfam" id="PF12814"/>
    </source>
</evidence>
<dbReference type="GO" id="GO:0005543">
    <property type="term" value="F:phospholipid binding"/>
    <property type="evidence" value="ECO:0007669"/>
    <property type="project" value="InterPro"/>
</dbReference>
<feature type="compositionally biased region" description="Basic and acidic residues" evidence="1">
    <location>
        <begin position="268"/>
        <end position="285"/>
    </location>
</feature>